<proteinExistence type="predicted"/>
<protein>
    <submittedName>
        <fullName evidence="2">Uncharacterized protein</fullName>
    </submittedName>
</protein>
<dbReference type="EMBL" id="QSRJ01000001">
    <property type="protein sequence ID" value="RGL12403.1"/>
    <property type="molecule type" value="Genomic_DNA"/>
</dbReference>
<gene>
    <name evidence="2" type="ORF">DXC81_01425</name>
</gene>
<organism evidence="2 3">
    <name type="scientific">Collinsella tanakaei</name>
    <dbReference type="NCBI Taxonomy" id="626935"/>
    <lineage>
        <taxon>Bacteria</taxon>
        <taxon>Bacillati</taxon>
        <taxon>Actinomycetota</taxon>
        <taxon>Coriobacteriia</taxon>
        <taxon>Coriobacteriales</taxon>
        <taxon>Coriobacteriaceae</taxon>
        <taxon>Collinsella</taxon>
    </lineage>
</organism>
<dbReference type="AlphaFoldDB" id="A0A3E4R017"/>
<accession>A0A3E4R017</accession>
<reference evidence="2 3" key="1">
    <citation type="submission" date="2018-08" db="EMBL/GenBank/DDBJ databases">
        <title>A genome reference for cultivated species of the human gut microbiota.</title>
        <authorList>
            <person name="Zou Y."/>
            <person name="Xue W."/>
            <person name="Luo G."/>
        </authorList>
    </citation>
    <scope>NUCLEOTIDE SEQUENCE [LARGE SCALE GENOMIC DNA]</scope>
    <source>
        <strain evidence="2 3">TF08-14</strain>
    </source>
</reference>
<evidence type="ECO:0000256" key="1">
    <source>
        <dbReference type="SAM" id="MobiDB-lite"/>
    </source>
</evidence>
<dbReference type="Proteomes" id="UP000260943">
    <property type="component" value="Unassembled WGS sequence"/>
</dbReference>
<feature type="compositionally biased region" description="Basic and acidic residues" evidence="1">
    <location>
        <begin position="44"/>
        <end position="72"/>
    </location>
</feature>
<feature type="compositionally biased region" description="Basic residues" evidence="1">
    <location>
        <begin position="12"/>
        <end position="36"/>
    </location>
</feature>
<name>A0A3E4R017_9ACTN</name>
<evidence type="ECO:0000313" key="3">
    <source>
        <dbReference type="Proteomes" id="UP000260943"/>
    </source>
</evidence>
<comment type="caution">
    <text evidence="2">The sequence shown here is derived from an EMBL/GenBank/DDBJ whole genome shotgun (WGS) entry which is preliminary data.</text>
</comment>
<evidence type="ECO:0000313" key="2">
    <source>
        <dbReference type="EMBL" id="RGL12403.1"/>
    </source>
</evidence>
<sequence>MRSGRASDAAALRRRPRGTGRRAGIRRARRGPRYRRGQLGSRDQGVRDRARYRAPQAREARRAAQDRTRRGGVDGALRDGGGL</sequence>
<feature type="region of interest" description="Disordered" evidence="1">
    <location>
        <begin position="1"/>
        <end position="83"/>
    </location>
</feature>